<keyword evidence="3" id="KW-1185">Reference proteome</keyword>
<proteinExistence type="predicted"/>
<dbReference type="Pfam" id="PF01661">
    <property type="entry name" value="Macro"/>
    <property type="match status" value="1"/>
</dbReference>
<dbReference type="OrthoDB" id="6133115at2759"/>
<organism evidence="2 3">
    <name type="scientific">Polarella glacialis</name>
    <name type="common">Dinoflagellate</name>
    <dbReference type="NCBI Taxonomy" id="89957"/>
    <lineage>
        <taxon>Eukaryota</taxon>
        <taxon>Sar</taxon>
        <taxon>Alveolata</taxon>
        <taxon>Dinophyceae</taxon>
        <taxon>Suessiales</taxon>
        <taxon>Suessiaceae</taxon>
        <taxon>Polarella</taxon>
    </lineage>
</organism>
<dbReference type="SMART" id="SM00506">
    <property type="entry name" value="A1pp"/>
    <property type="match status" value="1"/>
</dbReference>
<evidence type="ECO:0000259" key="1">
    <source>
        <dbReference type="PROSITE" id="PS51154"/>
    </source>
</evidence>
<evidence type="ECO:0000313" key="2">
    <source>
        <dbReference type="EMBL" id="CAE8634483.1"/>
    </source>
</evidence>
<dbReference type="SUPFAM" id="SSF52949">
    <property type="entry name" value="Macro domain-like"/>
    <property type="match status" value="1"/>
</dbReference>
<dbReference type="PANTHER" id="PTHR11106">
    <property type="entry name" value="GANGLIOSIDE INDUCED DIFFERENTIATION ASSOCIATED PROTEIN 2-RELATED"/>
    <property type="match status" value="1"/>
</dbReference>
<dbReference type="Proteomes" id="UP000654075">
    <property type="component" value="Unassembled WGS sequence"/>
</dbReference>
<sequence>MEIQVPKVKSLGMRPFSVRVMPHVPGACVMLSLGSVVDFAGDVVVNAANTGCLGGGGVDGAISAAGGKAMAEARQALPVLDKRMKRCDTGDAKVTTGGSLKARWCVHAVGPNYRVLEGIGGSCADGDALLRSAYLAAMQRSQEVKAATIGFSLLSAGIFRGSRPLVEVLAIGLEAVETGAYPGLEAVHLVAFTDKE</sequence>
<dbReference type="PROSITE" id="PS51154">
    <property type="entry name" value="MACRO"/>
    <property type="match status" value="1"/>
</dbReference>
<dbReference type="InterPro" id="IPR002589">
    <property type="entry name" value="Macro_dom"/>
</dbReference>
<dbReference type="PANTHER" id="PTHR11106:SF27">
    <property type="entry name" value="MACRO DOMAIN-CONTAINING PROTEIN"/>
    <property type="match status" value="1"/>
</dbReference>
<gene>
    <name evidence="2" type="ORF">PGLA1383_LOCUS50132</name>
</gene>
<name>A0A813H8S3_POLGL</name>
<evidence type="ECO:0000313" key="3">
    <source>
        <dbReference type="Proteomes" id="UP000654075"/>
    </source>
</evidence>
<protein>
    <recommendedName>
        <fullName evidence="1">Macro domain-containing protein</fullName>
    </recommendedName>
</protein>
<dbReference type="EMBL" id="CAJNNV010031031">
    <property type="protein sequence ID" value="CAE8634483.1"/>
    <property type="molecule type" value="Genomic_DNA"/>
</dbReference>
<dbReference type="Gene3D" id="3.40.220.10">
    <property type="entry name" value="Leucine Aminopeptidase, subunit E, domain 1"/>
    <property type="match status" value="1"/>
</dbReference>
<dbReference type="AlphaFoldDB" id="A0A813H8S3"/>
<dbReference type="InterPro" id="IPR043472">
    <property type="entry name" value="Macro_dom-like"/>
</dbReference>
<accession>A0A813H8S3</accession>
<comment type="caution">
    <text evidence="2">The sequence shown here is derived from an EMBL/GenBank/DDBJ whole genome shotgun (WGS) entry which is preliminary data.</text>
</comment>
<reference evidence="2" key="1">
    <citation type="submission" date="2021-02" db="EMBL/GenBank/DDBJ databases">
        <authorList>
            <person name="Dougan E. K."/>
            <person name="Rhodes N."/>
            <person name="Thang M."/>
            <person name="Chan C."/>
        </authorList>
    </citation>
    <scope>NUCLEOTIDE SEQUENCE</scope>
</reference>
<feature type="non-terminal residue" evidence="2">
    <location>
        <position position="1"/>
    </location>
</feature>
<dbReference type="OMA" id="NAANTGC"/>
<feature type="domain" description="Macro" evidence="1">
    <location>
        <begin position="16"/>
        <end position="196"/>
    </location>
</feature>